<feature type="chain" id="PRO_5040185867" description="Secreted protein" evidence="1">
    <location>
        <begin position="22"/>
        <end position="148"/>
    </location>
</feature>
<organism evidence="2 3">
    <name type="scientific">Austropuccinia psidii MF-1</name>
    <dbReference type="NCBI Taxonomy" id="1389203"/>
    <lineage>
        <taxon>Eukaryota</taxon>
        <taxon>Fungi</taxon>
        <taxon>Dikarya</taxon>
        <taxon>Basidiomycota</taxon>
        <taxon>Pucciniomycotina</taxon>
        <taxon>Pucciniomycetes</taxon>
        <taxon>Pucciniales</taxon>
        <taxon>Sphaerophragmiaceae</taxon>
        <taxon>Austropuccinia</taxon>
    </lineage>
</organism>
<name>A0A9Q3DGL8_9BASI</name>
<feature type="signal peptide" evidence="1">
    <location>
        <begin position="1"/>
        <end position="21"/>
    </location>
</feature>
<evidence type="ECO:0000313" key="3">
    <source>
        <dbReference type="Proteomes" id="UP000765509"/>
    </source>
</evidence>
<comment type="caution">
    <text evidence="2">The sequence shown here is derived from an EMBL/GenBank/DDBJ whole genome shotgun (WGS) entry which is preliminary data.</text>
</comment>
<dbReference type="Proteomes" id="UP000765509">
    <property type="component" value="Unassembled WGS sequence"/>
</dbReference>
<gene>
    <name evidence="2" type="ORF">O181_039337</name>
</gene>
<dbReference type="EMBL" id="AVOT02015356">
    <property type="protein sequence ID" value="MBW0499622.1"/>
    <property type="molecule type" value="Genomic_DNA"/>
</dbReference>
<keyword evidence="3" id="KW-1185">Reference proteome</keyword>
<reference evidence="2" key="1">
    <citation type="submission" date="2021-03" db="EMBL/GenBank/DDBJ databases">
        <title>Draft genome sequence of rust myrtle Austropuccinia psidii MF-1, a brazilian biotype.</title>
        <authorList>
            <person name="Quecine M.C."/>
            <person name="Pachon D.M.R."/>
            <person name="Bonatelli M.L."/>
            <person name="Correr F.H."/>
            <person name="Franceschini L.M."/>
            <person name="Leite T.F."/>
            <person name="Margarido G.R.A."/>
            <person name="Almeida C.A."/>
            <person name="Ferrarezi J.A."/>
            <person name="Labate C.A."/>
        </authorList>
    </citation>
    <scope>NUCLEOTIDE SEQUENCE</scope>
    <source>
        <strain evidence="2">MF-1</strain>
    </source>
</reference>
<evidence type="ECO:0000256" key="1">
    <source>
        <dbReference type="SAM" id="SignalP"/>
    </source>
</evidence>
<keyword evidence="1" id="KW-0732">Signal</keyword>
<sequence length="148" mass="16452">MLKYQILTLALASALFMGAFTQTQRCDLRFAPNPDDHRYSDAFYCETGSKNVFSCSKRSCIANSQGVDNGLVFHGCHSTRGPNTTYLSVWSTDFIVNKPGLLSVNKGFTIRKLNEPKEAITNTILCSWQKVGDANSLRPTCGTCWKIK</sequence>
<proteinExistence type="predicted"/>
<protein>
    <recommendedName>
        <fullName evidence="4">Secreted protein</fullName>
    </recommendedName>
</protein>
<evidence type="ECO:0008006" key="4">
    <source>
        <dbReference type="Google" id="ProtNLM"/>
    </source>
</evidence>
<accession>A0A9Q3DGL8</accession>
<evidence type="ECO:0000313" key="2">
    <source>
        <dbReference type="EMBL" id="MBW0499622.1"/>
    </source>
</evidence>
<dbReference type="AlphaFoldDB" id="A0A9Q3DGL8"/>